<reference evidence="1" key="1">
    <citation type="journal article" date="2009" name="Rice">
        <title>De Novo Next Generation Sequencing of Plant Genomes.</title>
        <authorList>
            <person name="Rounsley S."/>
            <person name="Marri P.R."/>
            <person name="Yu Y."/>
            <person name="He R."/>
            <person name="Sisneros N."/>
            <person name="Goicoechea J.L."/>
            <person name="Lee S.J."/>
            <person name="Angelova A."/>
            <person name="Kudrna D."/>
            <person name="Luo M."/>
            <person name="Affourtit J."/>
            <person name="Desany B."/>
            <person name="Knight J."/>
            <person name="Niazi F."/>
            <person name="Egholm M."/>
            <person name="Wing R.A."/>
        </authorList>
    </citation>
    <scope>NUCLEOTIDE SEQUENCE [LARGE SCALE GENOMIC DNA]</scope>
    <source>
        <strain evidence="1">cv. IRGC 105608</strain>
    </source>
</reference>
<evidence type="ECO:0000313" key="1">
    <source>
        <dbReference type="EnsemblPlants" id="OBART03G32200.1"/>
    </source>
</evidence>
<protein>
    <submittedName>
        <fullName evidence="1">Uncharacterized protein</fullName>
    </submittedName>
</protein>
<reference evidence="1" key="2">
    <citation type="submission" date="2015-03" db="UniProtKB">
        <authorList>
            <consortium name="EnsemblPlants"/>
        </authorList>
    </citation>
    <scope>IDENTIFICATION</scope>
</reference>
<dbReference type="Gramene" id="OBART03G32200.1">
    <property type="protein sequence ID" value="OBART03G32200.1"/>
    <property type="gene ID" value="OBART03G32200"/>
</dbReference>
<dbReference type="HOGENOM" id="CLU_2403121_0_0_1"/>
<dbReference type="PaxDb" id="65489-OBART03G32200.1"/>
<proteinExistence type="predicted"/>
<accession>A0A0D3FNC3</accession>
<evidence type="ECO:0000313" key="2">
    <source>
        <dbReference type="Proteomes" id="UP000026960"/>
    </source>
</evidence>
<dbReference type="EnsemblPlants" id="OBART03G32200.1">
    <property type="protein sequence ID" value="OBART03G32200.1"/>
    <property type="gene ID" value="OBART03G32200"/>
</dbReference>
<name>A0A0D3FNC3_9ORYZ</name>
<dbReference type="AlphaFoldDB" id="A0A0D3FNC3"/>
<keyword evidence="2" id="KW-1185">Reference proteome</keyword>
<organism evidence="1">
    <name type="scientific">Oryza barthii</name>
    <dbReference type="NCBI Taxonomy" id="65489"/>
    <lineage>
        <taxon>Eukaryota</taxon>
        <taxon>Viridiplantae</taxon>
        <taxon>Streptophyta</taxon>
        <taxon>Embryophyta</taxon>
        <taxon>Tracheophyta</taxon>
        <taxon>Spermatophyta</taxon>
        <taxon>Magnoliopsida</taxon>
        <taxon>Liliopsida</taxon>
        <taxon>Poales</taxon>
        <taxon>Poaceae</taxon>
        <taxon>BOP clade</taxon>
        <taxon>Oryzoideae</taxon>
        <taxon>Oryzeae</taxon>
        <taxon>Oryzinae</taxon>
        <taxon>Oryza</taxon>
    </lineage>
</organism>
<sequence>MPADSSKRNPPQLPRLRTCDQEIINRRPTKGSSDNEGAPKIAKLACAGDEFFKKKKREHDKLSGKSILLRSPTAKIESPVLRKAALTEGNPKA</sequence>
<dbReference type="Proteomes" id="UP000026960">
    <property type="component" value="Chromosome 3"/>
</dbReference>